<dbReference type="Proteomes" id="UP000521379">
    <property type="component" value="Unassembled WGS sequence"/>
</dbReference>
<accession>A0A846TVV8</accession>
<sequence length="154" mass="16530">MSPTCADRNGVIPEQWADDVVAAAEVSGFSPSVVAAQIQTESNWNPDAESPVGARGLAQFMPETWGIYGQGDIADPEASIQAQGYYLRDLRNMMAGLEPANEQEELDLVLASYNAGPTVVLEEGGIPNFQETENYVSQINELAATRYANVCSAD</sequence>
<reference evidence="2 3" key="1">
    <citation type="submission" date="2020-02" db="EMBL/GenBank/DDBJ databases">
        <authorList>
            <person name="Sun Q."/>
        </authorList>
    </citation>
    <scope>NUCLEOTIDE SEQUENCE [LARGE SCALE GENOMIC DNA]</scope>
    <source>
        <strain evidence="2 3">YIM 13062</strain>
    </source>
</reference>
<dbReference type="InterPro" id="IPR023346">
    <property type="entry name" value="Lysozyme-like_dom_sf"/>
</dbReference>
<name>A0A846TVV8_9MICC</name>
<dbReference type="InterPro" id="IPR008258">
    <property type="entry name" value="Transglycosylase_SLT_dom_1"/>
</dbReference>
<proteinExistence type="predicted"/>
<dbReference type="EMBL" id="JAAVUN010000007">
    <property type="protein sequence ID" value="NKE09367.1"/>
    <property type="molecule type" value="Genomic_DNA"/>
</dbReference>
<evidence type="ECO:0000313" key="2">
    <source>
        <dbReference type="EMBL" id="NKE09367.1"/>
    </source>
</evidence>
<organism evidence="2 3">
    <name type="scientific">Kocuria subflava</name>
    <dbReference type="NCBI Taxonomy" id="1736139"/>
    <lineage>
        <taxon>Bacteria</taxon>
        <taxon>Bacillati</taxon>
        <taxon>Actinomycetota</taxon>
        <taxon>Actinomycetes</taxon>
        <taxon>Micrococcales</taxon>
        <taxon>Micrococcaceae</taxon>
        <taxon>Kocuria</taxon>
    </lineage>
</organism>
<protein>
    <submittedName>
        <fullName evidence="2">Lytic transglycosylase domain-containing protein</fullName>
    </submittedName>
</protein>
<dbReference type="PANTHER" id="PTHR37423:SF2">
    <property type="entry name" value="MEMBRANE-BOUND LYTIC MUREIN TRANSGLYCOSYLASE C"/>
    <property type="match status" value="1"/>
</dbReference>
<evidence type="ECO:0000313" key="3">
    <source>
        <dbReference type="Proteomes" id="UP000521379"/>
    </source>
</evidence>
<feature type="domain" description="Transglycosylase SLT" evidence="1">
    <location>
        <begin position="23"/>
        <end position="135"/>
    </location>
</feature>
<keyword evidence="3" id="KW-1185">Reference proteome</keyword>
<gene>
    <name evidence="2" type="ORF">GTW58_05305</name>
</gene>
<dbReference type="AlphaFoldDB" id="A0A846TVV8"/>
<dbReference type="PANTHER" id="PTHR37423">
    <property type="entry name" value="SOLUBLE LYTIC MUREIN TRANSGLYCOSYLASE-RELATED"/>
    <property type="match status" value="1"/>
</dbReference>
<dbReference type="Pfam" id="PF01464">
    <property type="entry name" value="SLT"/>
    <property type="match status" value="1"/>
</dbReference>
<comment type="caution">
    <text evidence="2">The sequence shown here is derived from an EMBL/GenBank/DDBJ whole genome shotgun (WGS) entry which is preliminary data.</text>
</comment>
<dbReference type="SUPFAM" id="SSF53955">
    <property type="entry name" value="Lysozyme-like"/>
    <property type="match status" value="1"/>
</dbReference>
<dbReference type="Gene3D" id="1.10.530.10">
    <property type="match status" value="1"/>
</dbReference>
<evidence type="ECO:0000259" key="1">
    <source>
        <dbReference type="Pfam" id="PF01464"/>
    </source>
</evidence>